<keyword evidence="7" id="KW-1185">Reference proteome</keyword>
<comment type="caution">
    <text evidence="6">The sequence shown here is derived from an EMBL/GenBank/DDBJ whole genome shotgun (WGS) entry which is preliminary data.</text>
</comment>
<feature type="domain" description="Nucleoside phosphorylase" evidence="5">
    <location>
        <begin position="234"/>
        <end position="316"/>
    </location>
</feature>
<dbReference type="Gene3D" id="2.130.10.10">
    <property type="entry name" value="YVTN repeat-like/Quinoprotein amine dehydrogenase"/>
    <property type="match status" value="3"/>
</dbReference>
<evidence type="ECO:0000256" key="1">
    <source>
        <dbReference type="ARBA" id="ARBA00022574"/>
    </source>
</evidence>
<feature type="repeat" description="WD" evidence="4">
    <location>
        <begin position="807"/>
        <end position="848"/>
    </location>
</feature>
<dbReference type="Gene3D" id="3.40.50.1580">
    <property type="entry name" value="Nucleoside phosphorylase domain"/>
    <property type="match status" value="1"/>
</dbReference>
<dbReference type="InterPro" id="IPR002110">
    <property type="entry name" value="Ankyrin_rpt"/>
</dbReference>
<dbReference type="InterPro" id="IPR036770">
    <property type="entry name" value="Ankyrin_rpt-contain_sf"/>
</dbReference>
<dbReference type="InterPro" id="IPR000845">
    <property type="entry name" value="Nucleoside_phosphorylase_d"/>
</dbReference>
<gene>
    <name evidence="6" type="ORF">A0O28_0064000</name>
</gene>
<feature type="repeat" description="WD" evidence="4">
    <location>
        <begin position="724"/>
        <end position="765"/>
    </location>
</feature>
<dbReference type="EMBL" id="LVVK01000003">
    <property type="protein sequence ID" value="OPB46279.1"/>
    <property type="molecule type" value="Genomic_DNA"/>
</dbReference>
<dbReference type="AlphaFoldDB" id="A0A1T3CYT3"/>
<dbReference type="InterPro" id="IPR036322">
    <property type="entry name" value="WD40_repeat_dom_sf"/>
</dbReference>
<dbReference type="Pfam" id="PF00400">
    <property type="entry name" value="WD40"/>
    <property type="match status" value="6"/>
</dbReference>
<dbReference type="InterPro" id="IPR035994">
    <property type="entry name" value="Nucleoside_phosphorylase_sf"/>
</dbReference>
<protein>
    <recommendedName>
        <fullName evidence="5">Nucleoside phosphorylase domain-containing protein</fullName>
    </recommendedName>
</protein>
<accession>A0A1T3CYT3</accession>
<dbReference type="InterPro" id="IPR020472">
    <property type="entry name" value="WD40_PAC1"/>
</dbReference>
<keyword evidence="3" id="KW-0040">ANK repeat</keyword>
<dbReference type="PROSITE" id="PS50294">
    <property type="entry name" value="WD_REPEATS_REGION"/>
    <property type="match status" value="4"/>
</dbReference>
<dbReference type="PROSITE" id="PS50297">
    <property type="entry name" value="ANK_REP_REGION"/>
    <property type="match status" value="2"/>
</dbReference>
<dbReference type="SMART" id="SM00320">
    <property type="entry name" value="WD40"/>
    <property type="match status" value="6"/>
</dbReference>
<dbReference type="Pfam" id="PF01048">
    <property type="entry name" value="PNP_UDP_1"/>
    <property type="match status" value="1"/>
</dbReference>
<evidence type="ECO:0000259" key="5">
    <source>
        <dbReference type="Pfam" id="PF01048"/>
    </source>
</evidence>
<dbReference type="Pfam" id="PF12796">
    <property type="entry name" value="Ank_2"/>
    <property type="match status" value="1"/>
</dbReference>
<evidence type="ECO:0000256" key="4">
    <source>
        <dbReference type="PROSITE-ProRule" id="PRU00221"/>
    </source>
</evidence>
<dbReference type="SUPFAM" id="SSF53167">
    <property type="entry name" value="Purine and uridine phosphorylases"/>
    <property type="match status" value="1"/>
</dbReference>
<dbReference type="GO" id="GO:0003824">
    <property type="term" value="F:catalytic activity"/>
    <property type="evidence" value="ECO:0007669"/>
    <property type="project" value="InterPro"/>
</dbReference>
<dbReference type="PROSITE" id="PS50082">
    <property type="entry name" value="WD_REPEATS_2"/>
    <property type="match status" value="4"/>
</dbReference>
<feature type="repeat" description="ANK" evidence="3">
    <location>
        <begin position="554"/>
        <end position="586"/>
    </location>
</feature>
<feature type="repeat" description="ANK" evidence="3">
    <location>
        <begin position="520"/>
        <end position="544"/>
    </location>
</feature>
<evidence type="ECO:0000256" key="3">
    <source>
        <dbReference type="PROSITE-ProRule" id="PRU00023"/>
    </source>
</evidence>
<dbReference type="SMART" id="SM00248">
    <property type="entry name" value="ANK"/>
    <property type="match status" value="3"/>
</dbReference>
<dbReference type="PRINTS" id="PR00320">
    <property type="entry name" value="GPROTEINBRPT"/>
</dbReference>
<evidence type="ECO:0000256" key="2">
    <source>
        <dbReference type="ARBA" id="ARBA00022737"/>
    </source>
</evidence>
<dbReference type="InterPro" id="IPR050349">
    <property type="entry name" value="WD_LIS1/nudF_dynein_reg"/>
</dbReference>
<dbReference type="PROSITE" id="PS50088">
    <property type="entry name" value="ANK_REPEAT"/>
    <property type="match status" value="2"/>
</dbReference>
<dbReference type="SUPFAM" id="SSF50978">
    <property type="entry name" value="WD40 repeat-like"/>
    <property type="match status" value="1"/>
</dbReference>
<dbReference type="Proteomes" id="UP000191004">
    <property type="component" value="Unassembled WGS sequence"/>
</dbReference>
<dbReference type="SUPFAM" id="SSF48403">
    <property type="entry name" value="Ankyrin repeat"/>
    <property type="match status" value="1"/>
</dbReference>
<dbReference type="PANTHER" id="PTHR44129">
    <property type="entry name" value="WD REPEAT-CONTAINING PROTEIN POP1"/>
    <property type="match status" value="1"/>
</dbReference>
<reference evidence="6 7" key="1">
    <citation type="submission" date="2016-04" db="EMBL/GenBank/DDBJ databases">
        <title>Multiple horizontal gene transfer events from other fungi enriched the ability of the initially mycotrophic fungus Trichoderma (Ascomycota) to feed on dead plant biomass.</title>
        <authorList>
            <person name="Atanasova L."/>
            <person name="Chenthamara K."/>
            <person name="Zhang J."/>
            <person name="Grujic M."/>
            <person name="Henrissat B."/>
            <person name="Kuo A."/>
            <person name="Aertz A."/>
            <person name="Salamov A."/>
            <person name="Lipzen A."/>
            <person name="Labutti K."/>
            <person name="Barry K."/>
            <person name="Miao Y."/>
            <person name="Rahimi M.J."/>
            <person name="Shen Q."/>
            <person name="Grigoriev I.V."/>
            <person name="Kubicek C.P."/>
            <person name="Druzhinina I.S."/>
        </authorList>
    </citation>
    <scope>NUCLEOTIDE SEQUENCE [LARGE SCALE GENOMIC DNA]</scope>
    <source>
        <strain evidence="6 7">NJAU 4742</strain>
    </source>
</reference>
<dbReference type="CDD" id="cd00200">
    <property type="entry name" value="WD40"/>
    <property type="match status" value="1"/>
</dbReference>
<dbReference type="InterPro" id="IPR015943">
    <property type="entry name" value="WD40/YVTN_repeat-like_dom_sf"/>
</dbReference>
<evidence type="ECO:0000313" key="7">
    <source>
        <dbReference type="Proteomes" id="UP000191004"/>
    </source>
</evidence>
<evidence type="ECO:0000313" key="6">
    <source>
        <dbReference type="EMBL" id="OPB46279.1"/>
    </source>
</evidence>
<dbReference type="Gene3D" id="1.25.40.20">
    <property type="entry name" value="Ankyrin repeat-containing domain"/>
    <property type="match status" value="1"/>
</dbReference>
<name>A0A1T3CYT3_9HYPO</name>
<dbReference type="GO" id="GO:0009116">
    <property type="term" value="P:nucleoside metabolic process"/>
    <property type="evidence" value="ECO:0007669"/>
    <property type="project" value="InterPro"/>
</dbReference>
<dbReference type="PROSITE" id="PS00678">
    <property type="entry name" value="WD_REPEATS_1"/>
    <property type="match status" value="3"/>
</dbReference>
<proteinExistence type="predicted"/>
<dbReference type="InterPro" id="IPR019775">
    <property type="entry name" value="WD40_repeat_CS"/>
</dbReference>
<dbReference type="InterPro" id="IPR001680">
    <property type="entry name" value="WD40_rpt"/>
</dbReference>
<feature type="repeat" description="WD" evidence="4">
    <location>
        <begin position="591"/>
        <end position="632"/>
    </location>
</feature>
<organism evidence="6 7">
    <name type="scientific">Trichoderma guizhouense</name>
    <dbReference type="NCBI Taxonomy" id="1491466"/>
    <lineage>
        <taxon>Eukaryota</taxon>
        <taxon>Fungi</taxon>
        <taxon>Dikarya</taxon>
        <taxon>Ascomycota</taxon>
        <taxon>Pezizomycotina</taxon>
        <taxon>Sordariomycetes</taxon>
        <taxon>Hypocreomycetidae</taxon>
        <taxon>Hypocreales</taxon>
        <taxon>Hypocreaceae</taxon>
        <taxon>Trichoderma</taxon>
    </lineage>
</organism>
<feature type="repeat" description="WD" evidence="4">
    <location>
        <begin position="641"/>
        <end position="682"/>
    </location>
</feature>
<keyword evidence="2" id="KW-0677">Repeat</keyword>
<keyword evidence="1 4" id="KW-0853">WD repeat</keyword>
<sequence length="895" mass="99373">METTKPRSDDEYTIGWICSLPKEQLAATAMLDDIHSVEEIRNGPFGLNYTLGSIGEYNVVIACLPEGREDASFAAIAALRMTGQFRNIKLGLLVGIGSGVSPKVRLGDVVVSTPAGQSAGVVQWDMKHVKANGSFEPIGSLKHPSASLLTALTKLHIGHVLSGSKMPEYLIALQYKWPWLVSKYLQRNSLKKKLPKVDYDQINENITDDEDESEEEDNTVFCDTSMVMKMEPKEALVHYGVIASGNQAVEDAELRDRLNKDLGGHVLCAEMGAAALAQCFPCLVIRGISDHADSQKDDEWQGHAAAMAAAFAKELLQYVEPEYVDQEPLAKVIVDKFYNETRPSLASLPLPPGVTADEGRELQQFALMLESVQMMQEKKQNDKDTEQQLHVLSQKTERINVQLRQIKKQQKMVESKLRKLEIWKSHLAQKEVKKTGDVYQLHKRQAEITEKQGQLSKDWKHVQTLLHRFRQVDGPEHDDESEHMEIDDSMLLRWCVEDGNAEAVELLLDGGTDATVAYEDGWMPLHAAASKGHADIIRLLLDMGGVDAESKNDYGWTALQLATERGHGDVARPLLRESANKDAAMAQVQWSHQYHGHVKFVAFSHDSRLLASATLDGNIRIWDIATGHFQETLQVPCRETRDGDRRWYTSLAFSHNSKLLASGSNDGYIRIWDTITGQCQGTRQNDRKSVLLVAFSHNSNLLASGSGTTIDIWDVVTGSLQKTLEGHRGGINAVAFSNDLKLLASASNDGTVKLWNTTTGECQQTLQGRGMSVRSVTFSHDSKLLALGSELWIELWNTTTGQRQEILRGHKGEVSSLAFSYDSKLLASGSDDGTVKIWNTTTSQCQETLRGYNRCALPWVFPHGTKLAAATTGIYETFKVWVVPIDVLPVNMEEA</sequence>